<name>L0DXA7_THIND</name>
<dbReference type="AlphaFoldDB" id="L0DXA7"/>
<dbReference type="STRING" id="1255043.TVNIR_1939"/>
<evidence type="ECO:0000259" key="10">
    <source>
        <dbReference type="PROSITE" id="PS52029"/>
    </source>
</evidence>
<dbReference type="Proteomes" id="UP000010809">
    <property type="component" value="Chromosome"/>
</dbReference>
<dbReference type="GO" id="GO:0009252">
    <property type="term" value="P:peptidoglycan biosynthetic process"/>
    <property type="evidence" value="ECO:0007669"/>
    <property type="project" value="UniProtKB-UniPathway"/>
</dbReference>
<proteinExistence type="inferred from homology"/>
<dbReference type="Pfam" id="PF20142">
    <property type="entry name" value="Scaffold"/>
    <property type="match status" value="1"/>
</dbReference>
<reference evidence="11" key="1">
    <citation type="submission" date="2015-12" db="EMBL/GenBank/DDBJ databases">
        <authorList>
            <person name="Tikhonova T.V."/>
            <person name="Pavlov A.R."/>
            <person name="Beletsky A.V."/>
            <person name="Mardanov A.V."/>
            <person name="Sorokin D.Y."/>
            <person name="Ravin N.V."/>
            <person name="Popov V.O."/>
        </authorList>
    </citation>
    <scope>NUCLEOTIDE SEQUENCE</scope>
    <source>
        <strain evidence="11">DSM 14787</strain>
    </source>
</reference>
<dbReference type="GO" id="GO:0071555">
    <property type="term" value="P:cell wall organization"/>
    <property type="evidence" value="ECO:0007669"/>
    <property type="project" value="UniProtKB-UniRule"/>
</dbReference>
<feature type="region of interest" description="Disordered" evidence="8">
    <location>
        <begin position="559"/>
        <end position="580"/>
    </location>
</feature>
<dbReference type="GO" id="GO:0004180">
    <property type="term" value="F:carboxypeptidase activity"/>
    <property type="evidence" value="ECO:0007669"/>
    <property type="project" value="UniProtKB-ARBA"/>
</dbReference>
<evidence type="ECO:0000256" key="9">
    <source>
        <dbReference type="SAM" id="SignalP"/>
    </source>
</evidence>
<dbReference type="SUPFAM" id="SSF47090">
    <property type="entry name" value="PGBD-like"/>
    <property type="match status" value="1"/>
</dbReference>
<dbReference type="InterPro" id="IPR002477">
    <property type="entry name" value="Peptidoglycan-bd-like"/>
</dbReference>
<dbReference type="PANTHER" id="PTHR41533:SF2">
    <property type="entry name" value="BLR7131 PROTEIN"/>
    <property type="match status" value="1"/>
</dbReference>
<feature type="signal peptide" evidence="9">
    <location>
        <begin position="1"/>
        <end position="21"/>
    </location>
</feature>
<dbReference type="Gene3D" id="2.40.440.10">
    <property type="entry name" value="L,D-transpeptidase catalytic domain-like"/>
    <property type="match status" value="1"/>
</dbReference>
<dbReference type="InterPro" id="IPR005490">
    <property type="entry name" value="LD_TPept_cat_dom"/>
</dbReference>
<feature type="active site" description="Nucleophile" evidence="7">
    <location>
        <position position="480"/>
    </location>
</feature>
<evidence type="ECO:0000256" key="4">
    <source>
        <dbReference type="ARBA" id="ARBA00022960"/>
    </source>
</evidence>
<feature type="domain" description="L,D-TPase catalytic" evidence="10">
    <location>
        <begin position="333"/>
        <end position="508"/>
    </location>
</feature>
<keyword evidence="12" id="KW-1185">Reference proteome</keyword>
<comment type="pathway">
    <text evidence="1 7">Cell wall biogenesis; peptidoglycan biosynthesis.</text>
</comment>
<evidence type="ECO:0000256" key="8">
    <source>
        <dbReference type="SAM" id="MobiDB-lite"/>
    </source>
</evidence>
<keyword evidence="5 7" id="KW-0573">Peptidoglycan synthesis</keyword>
<dbReference type="InterPro" id="IPR052905">
    <property type="entry name" value="LD-transpeptidase_YkuD-like"/>
</dbReference>
<dbReference type="PROSITE" id="PS52029">
    <property type="entry name" value="LD_TPASE"/>
    <property type="match status" value="1"/>
</dbReference>
<dbReference type="GO" id="GO:0016740">
    <property type="term" value="F:transferase activity"/>
    <property type="evidence" value="ECO:0007669"/>
    <property type="project" value="UniProtKB-KW"/>
</dbReference>
<accession>L0DXA7</accession>
<keyword evidence="9" id="KW-0732">Signal</keyword>
<organism evidence="11 12">
    <name type="scientific">Thioalkalivibrio nitratireducens (strain DSM 14787 / UNIQEM 213 / ALEN2)</name>
    <dbReference type="NCBI Taxonomy" id="1255043"/>
    <lineage>
        <taxon>Bacteria</taxon>
        <taxon>Pseudomonadati</taxon>
        <taxon>Pseudomonadota</taxon>
        <taxon>Gammaproteobacteria</taxon>
        <taxon>Chromatiales</taxon>
        <taxon>Ectothiorhodospiraceae</taxon>
        <taxon>Thioalkalivibrio</taxon>
    </lineage>
</organism>
<dbReference type="KEGG" id="tni:TVNIR_1939"/>
<keyword evidence="3" id="KW-0808">Transferase</keyword>
<comment type="similarity">
    <text evidence="2">Belongs to the YkuD family.</text>
</comment>
<evidence type="ECO:0000256" key="5">
    <source>
        <dbReference type="ARBA" id="ARBA00022984"/>
    </source>
</evidence>
<dbReference type="InterPro" id="IPR036365">
    <property type="entry name" value="PGBD-like_sf"/>
</dbReference>
<evidence type="ECO:0000256" key="2">
    <source>
        <dbReference type="ARBA" id="ARBA00005992"/>
    </source>
</evidence>
<dbReference type="HOGENOM" id="CLU_020360_3_4_6"/>
<dbReference type="UniPathway" id="UPA00219"/>
<dbReference type="PATRIC" id="fig|1255043.3.peg.1962"/>
<dbReference type="Pfam" id="PF03734">
    <property type="entry name" value="YkuD"/>
    <property type="match status" value="1"/>
</dbReference>
<sequence length="580" mass="64263">MVALGYMLALLVVLLPAAVTAVDHGGETTADRIRMALVASPAAMRCTAPGDHRSEWWEPGALARFYRDRDYRPFWNTGDRLDQLLRALDGLVDDGLDPRSYGAAAIRRHRADEQHAVHDVACLDLLATDAYLSAFFDLALGSLDPARMEPLWRAPGVRRAEPDCERLMEIAVSTPDDVAAGFARARPASREYHLLREAHSRLRRQAEDTDWHRIPDGPLLREGMTDGRVPALRARLEAFAGSAAHPAPVPALRARLEAAGFDSSVESGAPVERYDAALAKAVADFQQMHGLAVDAIVGPATLEALNTSPEARRAQIAVNLERMRWLAGEQEDIYLLVDVAGARIWYFRHGEAVWNSRAQVGQPTRRTPMLKSEITHLTFNPTWTIPPTILRNDALPEIRRDIGYLERNRIRVLDRAGNELPPESVDWTDPGGIMLRQDAGPHSALGRVAIRFPNPFHVYLHDTPNQQLFAADQRAFSSGCVRVERAMELVDLLVADGTDDEAERVEALRAGRRTVNFDLTRPVPILIAYWTASVDDRGEVVFRPDLYGRDDALARALSARQSGRPVRPPCSFQAATAQSP</sequence>
<evidence type="ECO:0000256" key="1">
    <source>
        <dbReference type="ARBA" id="ARBA00004752"/>
    </source>
</evidence>
<keyword evidence="4 7" id="KW-0133">Cell shape</keyword>
<dbReference type="CDD" id="cd16913">
    <property type="entry name" value="YkuD_like"/>
    <property type="match status" value="1"/>
</dbReference>
<dbReference type="SUPFAM" id="SSF141523">
    <property type="entry name" value="L,D-transpeptidase catalytic domain-like"/>
    <property type="match status" value="1"/>
</dbReference>
<dbReference type="PANTHER" id="PTHR41533">
    <property type="entry name" value="L,D-TRANSPEPTIDASE HI_1667-RELATED"/>
    <property type="match status" value="1"/>
</dbReference>
<evidence type="ECO:0000313" key="12">
    <source>
        <dbReference type="Proteomes" id="UP000010809"/>
    </source>
</evidence>
<dbReference type="InterPro" id="IPR038063">
    <property type="entry name" value="Transpep_catalytic_dom"/>
</dbReference>
<dbReference type="EMBL" id="CP003989">
    <property type="protein sequence ID" value="AGA33600.1"/>
    <property type="molecule type" value="Genomic_DNA"/>
</dbReference>
<dbReference type="Pfam" id="PF01471">
    <property type="entry name" value="PG_binding_1"/>
    <property type="match status" value="1"/>
</dbReference>
<dbReference type="InterPro" id="IPR036366">
    <property type="entry name" value="PGBDSf"/>
</dbReference>
<evidence type="ECO:0000256" key="7">
    <source>
        <dbReference type="PROSITE-ProRule" id="PRU01373"/>
    </source>
</evidence>
<dbReference type="Gene3D" id="1.10.101.10">
    <property type="entry name" value="PGBD-like superfamily/PGBD"/>
    <property type="match status" value="1"/>
</dbReference>
<protein>
    <submittedName>
        <fullName evidence="11">Peptidoglycan-binding domain 1 protein</fullName>
    </submittedName>
</protein>
<evidence type="ECO:0000256" key="3">
    <source>
        <dbReference type="ARBA" id="ARBA00022679"/>
    </source>
</evidence>
<gene>
    <name evidence="11" type="primary">ycbB [H]</name>
    <name evidence="11" type="ordered locus">TVNIR_1939</name>
</gene>
<evidence type="ECO:0000256" key="6">
    <source>
        <dbReference type="ARBA" id="ARBA00023316"/>
    </source>
</evidence>
<keyword evidence="6 7" id="KW-0961">Cell wall biogenesis/degradation</keyword>
<dbReference type="GO" id="GO:0008360">
    <property type="term" value="P:regulation of cell shape"/>
    <property type="evidence" value="ECO:0007669"/>
    <property type="project" value="UniProtKB-UniRule"/>
</dbReference>
<feature type="chain" id="PRO_5003941163" evidence="9">
    <location>
        <begin position="22"/>
        <end position="580"/>
    </location>
</feature>
<evidence type="ECO:0000313" key="11">
    <source>
        <dbReference type="EMBL" id="AGA33600.1"/>
    </source>
</evidence>
<feature type="active site" description="Proton donor/acceptor" evidence="7">
    <location>
        <position position="461"/>
    </location>
</feature>
<dbReference type="eggNOG" id="COG2989">
    <property type="taxonomic scope" value="Bacteria"/>
</dbReference>
<dbReference type="InterPro" id="IPR045380">
    <property type="entry name" value="LD_TPept_scaffold_dom"/>
</dbReference>